<keyword evidence="1" id="KW-0472">Membrane</keyword>
<evidence type="ECO:0000313" key="3">
    <source>
        <dbReference type="EMBL" id="ROH88172.1"/>
    </source>
</evidence>
<dbReference type="AlphaFoldDB" id="A0A3N0V6D8"/>
<feature type="transmembrane region" description="Helical" evidence="1">
    <location>
        <begin position="20"/>
        <end position="42"/>
    </location>
</feature>
<dbReference type="RefSeq" id="WP_123236166.1">
    <property type="nucleotide sequence ID" value="NZ_RJVP01000001.1"/>
</dbReference>
<organism evidence="3 4">
    <name type="scientific">Pseudomethylobacillus aquaticus</name>
    <dbReference type="NCBI Taxonomy" id="2676064"/>
    <lineage>
        <taxon>Bacteria</taxon>
        <taxon>Pseudomonadati</taxon>
        <taxon>Pseudomonadota</taxon>
        <taxon>Betaproteobacteria</taxon>
        <taxon>Nitrosomonadales</taxon>
        <taxon>Methylophilaceae</taxon>
        <taxon>Pseudomethylobacillus</taxon>
    </lineage>
</organism>
<dbReference type="Proteomes" id="UP000275137">
    <property type="component" value="Unassembled WGS sequence"/>
</dbReference>
<gene>
    <name evidence="3" type="ORF">ED236_01480</name>
</gene>
<sequence length="594" mass="65394">MPARFTSLYEKLELWLLKGGLWVHGLVFLALCAFALSVQSIASFQSAEWRLYDAGVRTLRRMSTPPLANEVVVIGIDEATFRQFPEPFALWHPHLGRLLQALLQAQPSVVGVDVVLPAKSYETVVPGIDRALMLPILEARDRMPLVFAQTLDEQLRPRPIFAGYTALMEPWQLASALLCWDEDGVVRRQQSSLCSAQGRNQGLAARMAQRLQVPERGHGLIDFRRGAAMHYIPMHEVLARFERGDVDGLRDWFQGKPVLVGLVLPLEDRLKVPAPLFAQEPDNSRIPGVMVHAQLLRALLNQGLLKQVSQPLEWLLIVACCLCWFGYGLKKNIVYWSLFLLIPIACLYVLWLGHVLMPAGMILAAKTAYVSRQALESRRLSHHRKRLTQAFAGHVSPAMLNNILHSRSSAPSAELVPRQTAGAVLVIRLHLEDAGTLSGQAHRLDALAVFYDAVKDTVEHAGGMLDRLHGQEVSAWFGIPVPLPAPEQAALEAALQLQRSFAVWSRPITAAGLHIKVSMGLAAGPLLSGQVSIRGAYPFVVMGQAIEQAEQLAAAPPEGRDMTVRVSRAIGEAVAFKGIGQTGTAASYHELVWE</sequence>
<dbReference type="EMBL" id="RJVP01000001">
    <property type="protein sequence ID" value="ROH88172.1"/>
    <property type="molecule type" value="Genomic_DNA"/>
</dbReference>
<name>A0A3N0V6D8_9PROT</name>
<evidence type="ECO:0000313" key="4">
    <source>
        <dbReference type="Proteomes" id="UP000275137"/>
    </source>
</evidence>
<proteinExistence type="predicted"/>
<dbReference type="SUPFAM" id="SSF55073">
    <property type="entry name" value="Nucleotide cyclase"/>
    <property type="match status" value="1"/>
</dbReference>
<dbReference type="Gene3D" id="3.30.70.1230">
    <property type="entry name" value="Nucleotide cyclase"/>
    <property type="match status" value="1"/>
</dbReference>
<feature type="domain" description="CHASE2" evidence="2">
    <location>
        <begin position="44"/>
        <end position="329"/>
    </location>
</feature>
<keyword evidence="1" id="KW-0812">Transmembrane</keyword>
<dbReference type="Pfam" id="PF05226">
    <property type="entry name" value="CHASE2"/>
    <property type="match status" value="1"/>
</dbReference>
<evidence type="ECO:0000259" key="2">
    <source>
        <dbReference type="SMART" id="SM01080"/>
    </source>
</evidence>
<dbReference type="InterPro" id="IPR029787">
    <property type="entry name" value="Nucleotide_cyclase"/>
</dbReference>
<evidence type="ECO:0000256" key="1">
    <source>
        <dbReference type="SAM" id="Phobius"/>
    </source>
</evidence>
<protein>
    <submittedName>
        <fullName evidence="3">CHASE2 domain-containing protein</fullName>
    </submittedName>
</protein>
<dbReference type="SMART" id="SM01080">
    <property type="entry name" value="CHASE2"/>
    <property type="match status" value="1"/>
</dbReference>
<keyword evidence="1" id="KW-1133">Transmembrane helix</keyword>
<keyword evidence="4" id="KW-1185">Reference proteome</keyword>
<feature type="transmembrane region" description="Helical" evidence="1">
    <location>
        <begin position="333"/>
        <end position="353"/>
    </location>
</feature>
<reference evidence="3 4" key="1">
    <citation type="submission" date="2018-10" db="EMBL/GenBank/DDBJ databases">
        <authorList>
            <person name="Chen W.-M."/>
        </authorList>
    </citation>
    <scope>NUCLEOTIDE SEQUENCE [LARGE SCALE GENOMIC DNA]</scope>
    <source>
        <strain evidence="3 4">H-5</strain>
    </source>
</reference>
<dbReference type="InterPro" id="IPR007890">
    <property type="entry name" value="CHASE2"/>
</dbReference>
<comment type="caution">
    <text evidence="3">The sequence shown here is derived from an EMBL/GenBank/DDBJ whole genome shotgun (WGS) entry which is preliminary data.</text>
</comment>
<accession>A0A3N0V6D8</accession>